<reference evidence="1 2" key="1">
    <citation type="submission" date="2018-04" db="EMBL/GenBank/DDBJ databases">
        <title>The genome of golden apple snail Pomacea canaliculata provides insight into stress tolerance and invasive adaptation.</title>
        <authorList>
            <person name="Liu C."/>
            <person name="Liu B."/>
            <person name="Ren Y."/>
            <person name="Zhang Y."/>
            <person name="Wang H."/>
            <person name="Li S."/>
            <person name="Jiang F."/>
            <person name="Yin L."/>
            <person name="Zhang G."/>
            <person name="Qian W."/>
            <person name="Fan W."/>
        </authorList>
    </citation>
    <scope>NUCLEOTIDE SEQUENCE [LARGE SCALE GENOMIC DNA]</scope>
    <source>
        <strain evidence="1">SZHN2017</strain>
        <tissue evidence="1">Muscle</tissue>
    </source>
</reference>
<proteinExistence type="predicted"/>
<evidence type="ECO:0000313" key="1">
    <source>
        <dbReference type="EMBL" id="PVD19017.1"/>
    </source>
</evidence>
<gene>
    <name evidence="1" type="ORF">C0Q70_21576</name>
</gene>
<evidence type="ECO:0000313" key="2">
    <source>
        <dbReference type="Proteomes" id="UP000245119"/>
    </source>
</evidence>
<protein>
    <submittedName>
        <fullName evidence="1">Uncharacterized protein</fullName>
    </submittedName>
</protein>
<organism evidence="1 2">
    <name type="scientific">Pomacea canaliculata</name>
    <name type="common">Golden apple snail</name>
    <dbReference type="NCBI Taxonomy" id="400727"/>
    <lineage>
        <taxon>Eukaryota</taxon>
        <taxon>Metazoa</taxon>
        <taxon>Spiralia</taxon>
        <taxon>Lophotrochozoa</taxon>
        <taxon>Mollusca</taxon>
        <taxon>Gastropoda</taxon>
        <taxon>Caenogastropoda</taxon>
        <taxon>Architaenioglossa</taxon>
        <taxon>Ampullarioidea</taxon>
        <taxon>Ampullariidae</taxon>
        <taxon>Pomacea</taxon>
    </lineage>
</organism>
<dbReference type="EMBL" id="PZQS01000014">
    <property type="protein sequence ID" value="PVD19017.1"/>
    <property type="molecule type" value="Genomic_DNA"/>
</dbReference>
<dbReference type="AlphaFoldDB" id="A0A2T7NCY0"/>
<name>A0A2T7NCY0_POMCA</name>
<dbReference type="Proteomes" id="UP000245119">
    <property type="component" value="Linkage Group LG14"/>
</dbReference>
<sequence length="82" mass="8999">MDDVGRTWNPRRTCGACRPLEGNDVVTHVRHPPAQTASARPGGWRENIKGTVKDWGKTEVRYTGVEPPSLSVRLSASPMTVT</sequence>
<accession>A0A2T7NCY0</accession>
<keyword evidence="2" id="KW-1185">Reference proteome</keyword>
<comment type="caution">
    <text evidence="1">The sequence shown here is derived from an EMBL/GenBank/DDBJ whole genome shotgun (WGS) entry which is preliminary data.</text>
</comment>